<keyword evidence="2" id="KW-1185">Reference proteome</keyword>
<protein>
    <submittedName>
        <fullName evidence="1">Uncharacterized protein</fullName>
    </submittedName>
</protein>
<evidence type="ECO:0000313" key="1">
    <source>
        <dbReference type="EMBL" id="CAH3190056.1"/>
    </source>
</evidence>
<dbReference type="EMBL" id="CALNXI010002696">
    <property type="protein sequence ID" value="CAH3190056.1"/>
    <property type="molecule type" value="Genomic_DNA"/>
</dbReference>
<proteinExistence type="predicted"/>
<accession>A0ABN8SGQ0</accession>
<sequence>MATAQARQLDNKGIKSALLTKVLSAVQGTCSLLSYNRREGISCDDLLLNICQKRDECDKKIKKMKGVALFSPLSPP</sequence>
<gene>
    <name evidence="1" type="ORF">PEVE_00020013</name>
</gene>
<dbReference type="Proteomes" id="UP001159427">
    <property type="component" value="Unassembled WGS sequence"/>
</dbReference>
<reference evidence="1 2" key="1">
    <citation type="submission" date="2022-05" db="EMBL/GenBank/DDBJ databases">
        <authorList>
            <consortium name="Genoscope - CEA"/>
            <person name="William W."/>
        </authorList>
    </citation>
    <scope>NUCLEOTIDE SEQUENCE [LARGE SCALE GENOMIC DNA]</scope>
</reference>
<comment type="caution">
    <text evidence="1">The sequence shown here is derived from an EMBL/GenBank/DDBJ whole genome shotgun (WGS) entry which is preliminary data.</text>
</comment>
<name>A0ABN8SGQ0_9CNID</name>
<evidence type="ECO:0000313" key="2">
    <source>
        <dbReference type="Proteomes" id="UP001159427"/>
    </source>
</evidence>
<organism evidence="1 2">
    <name type="scientific">Porites evermanni</name>
    <dbReference type="NCBI Taxonomy" id="104178"/>
    <lineage>
        <taxon>Eukaryota</taxon>
        <taxon>Metazoa</taxon>
        <taxon>Cnidaria</taxon>
        <taxon>Anthozoa</taxon>
        <taxon>Hexacorallia</taxon>
        <taxon>Scleractinia</taxon>
        <taxon>Fungiina</taxon>
        <taxon>Poritidae</taxon>
        <taxon>Porites</taxon>
    </lineage>
</organism>